<comment type="caution">
    <text evidence="2">The sequence shown here is derived from an EMBL/GenBank/DDBJ whole genome shotgun (WGS) entry which is preliminary data.</text>
</comment>
<dbReference type="InterPro" id="IPR002934">
    <property type="entry name" value="Polymerase_NTP_transf_dom"/>
</dbReference>
<name>A0ABS6EF97_9CLOT</name>
<feature type="domain" description="Polymerase nucleotidyl transferase" evidence="1">
    <location>
        <begin position="11"/>
        <end position="72"/>
    </location>
</feature>
<organism evidence="2 3">
    <name type="scientific">Clostridium mobile</name>
    <dbReference type="NCBI Taxonomy" id="2841512"/>
    <lineage>
        <taxon>Bacteria</taxon>
        <taxon>Bacillati</taxon>
        <taxon>Bacillota</taxon>
        <taxon>Clostridia</taxon>
        <taxon>Eubacteriales</taxon>
        <taxon>Clostridiaceae</taxon>
        <taxon>Clostridium</taxon>
    </lineage>
</organism>
<evidence type="ECO:0000313" key="3">
    <source>
        <dbReference type="Proteomes" id="UP000726170"/>
    </source>
</evidence>
<keyword evidence="3" id="KW-1185">Reference proteome</keyword>
<sequence length="236" mass="27819">MESYQKINEFRDKIVETFKERVECVLLTGSLSRGEVRKKSDIDMWVFLDEVKYGDLYKVGEIVKSLHPHPKLNPQITSFKECLLPHFTREYSPIQYKTDGKILYGSLNVPYPNKKDFIEGTKNLNVYIIMGIRHFICINEGEESLLSKKLLKRILKPLMWALRYKYSAINGVYPLTLEELKKFSNDDEIFLINIFENLLEDKYGMYVGKIEIILEEAYKLCQSLVLELEDYETYIK</sequence>
<dbReference type="EMBL" id="JAHLQF010000002">
    <property type="protein sequence ID" value="MBU5483887.1"/>
    <property type="molecule type" value="Genomic_DNA"/>
</dbReference>
<protein>
    <submittedName>
        <fullName evidence="2">Nucleotidyltransferase domain-containing protein</fullName>
    </submittedName>
</protein>
<accession>A0ABS6EF97</accession>
<gene>
    <name evidence="2" type="ORF">KQI86_06065</name>
</gene>
<evidence type="ECO:0000313" key="2">
    <source>
        <dbReference type="EMBL" id="MBU5483887.1"/>
    </source>
</evidence>
<dbReference type="Proteomes" id="UP000726170">
    <property type="component" value="Unassembled WGS sequence"/>
</dbReference>
<reference evidence="2 3" key="1">
    <citation type="submission" date="2021-06" db="EMBL/GenBank/DDBJ databases">
        <authorList>
            <person name="Sun Q."/>
            <person name="Li D."/>
        </authorList>
    </citation>
    <scope>NUCLEOTIDE SEQUENCE [LARGE SCALE GENOMIC DNA]</scope>
    <source>
        <strain evidence="2 3">MSJ-11</strain>
    </source>
</reference>
<evidence type="ECO:0000259" key="1">
    <source>
        <dbReference type="Pfam" id="PF01909"/>
    </source>
</evidence>
<proteinExistence type="predicted"/>
<dbReference type="RefSeq" id="WP_216438391.1">
    <property type="nucleotide sequence ID" value="NZ_JAHLQF010000002.1"/>
</dbReference>
<dbReference type="Pfam" id="PF01909">
    <property type="entry name" value="NTP_transf_2"/>
    <property type="match status" value="1"/>
</dbReference>
<dbReference type="CDD" id="cd05403">
    <property type="entry name" value="NT_KNTase_like"/>
    <property type="match status" value="1"/>
</dbReference>